<dbReference type="EMBL" id="CP083681">
    <property type="protein sequence ID" value="UYU70415.1"/>
    <property type="molecule type" value="Genomic_DNA"/>
</dbReference>
<evidence type="ECO:0000313" key="4">
    <source>
        <dbReference type="Proteomes" id="UP001156216"/>
    </source>
</evidence>
<evidence type="ECO:0000313" key="3">
    <source>
        <dbReference type="EMBL" id="UYU70415.1"/>
    </source>
</evidence>
<accession>A0AA46U8Y7</accession>
<dbReference type="RefSeq" id="WP_008762812.1">
    <property type="nucleotide sequence ID" value="NZ_CP083681.1"/>
</dbReference>
<gene>
    <name evidence="3" type="ORF">KQP59_19355</name>
</gene>
<keyword evidence="1" id="KW-0732">Signal</keyword>
<feature type="signal peptide" evidence="1">
    <location>
        <begin position="1"/>
        <end position="19"/>
    </location>
</feature>
<organism evidence="3 4">
    <name type="scientific">Bacteroides thetaiotaomicron</name>
    <dbReference type="NCBI Taxonomy" id="818"/>
    <lineage>
        <taxon>Bacteria</taxon>
        <taxon>Pseudomonadati</taxon>
        <taxon>Bacteroidota</taxon>
        <taxon>Bacteroidia</taxon>
        <taxon>Bacteroidales</taxon>
        <taxon>Bacteroidaceae</taxon>
        <taxon>Bacteroides</taxon>
    </lineage>
</organism>
<evidence type="ECO:0000259" key="2">
    <source>
        <dbReference type="Pfam" id="PF26612"/>
    </source>
</evidence>
<sequence>MKKYIIFCLLSIISFNMLAQVYHMRNKYENIPQDILSNIDKMGMDDSSFLTELEGKYLNTVAGISEKDFNFSKSKVAFFRGNIGSIRSSKKEYFRVERECLKVCTDSTLLYFGTLYIFDAKQKVESGGYDAAIVDRSKKLLSTKEVVRQLKKKR</sequence>
<evidence type="ECO:0000256" key="1">
    <source>
        <dbReference type="SAM" id="SignalP"/>
    </source>
</evidence>
<dbReference type="AlphaFoldDB" id="A0AA46U8Y7"/>
<dbReference type="InterPro" id="IPR058505">
    <property type="entry name" value="DUF8192"/>
</dbReference>
<dbReference type="Pfam" id="PF26612">
    <property type="entry name" value="DUF8192"/>
    <property type="match status" value="1"/>
</dbReference>
<name>A0AA46U8Y7_BACT4</name>
<feature type="chain" id="PRO_5041217972" description="DUF8192 domain-containing protein" evidence="1">
    <location>
        <begin position="20"/>
        <end position="154"/>
    </location>
</feature>
<dbReference type="Proteomes" id="UP001156216">
    <property type="component" value="Chromosome"/>
</dbReference>
<feature type="domain" description="DUF8192" evidence="2">
    <location>
        <begin position="47"/>
        <end position="152"/>
    </location>
</feature>
<protein>
    <recommendedName>
        <fullName evidence="2">DUF8192 domain-containing protein</fullName>
    </recommendedName>
</protein>
<reference evidence="3" key="1">
    <citation type="submission" date="2021-06" db="EMBL/GenBank/DDBJ databases">
        <title>Interrogation of the integrated mobile genetic elements in gut-associated Bacteroides with a consensus prediction approach.</title>
        <authorList>
            <person name="Campbell D.E."/>
            <person name="Leigh J.R."/>
            <person name="Kim T."/>
            <person name="England W."/>
            <person name="Whitaker R.J."/>
            <person name="Degnan P.H."/>
        </authorList>
    </citation>
    <scope>NUCLEOTIDE SEQUENCE</scope>
    <source>
        <strain evidence="3">VPI-BTDOT2</strain>
    </source>
</reference>
<proteinExistence type="predicted"/>